<dbReference type="InterPro" id="IPR045959">
    <property type="entry name" value="CGDB"/>
</dbReference>
<feature type="domain" description="C-glycoside deglycosidase beta subunit" evidence="5">
    <location>
        <begin position="34"/>
        <end position="105"/>
    </location>
</feature>
<dbReference type="Pfam" id="PF19906">
    <property type="entry name" value="CGDB"/>
    <property type="match status" value="1"/>
</dbReference>
<dbReference type="AlphaFoldDB" id="A0A2G9X0N0"/>
<comment type="similarity">
    <text evidence="3">Belongs to the C-glycoside deglycosidase beta subunit family.</text>
</comment>
<gene>
    <name evidence="6" type="ORF">CJ014_05015</name>
</gene>
<evidence type="ECO:0000313" key="7">
    <source>
        <dbReference type="Proteomes" id="UP000231070"/>
    </source>
</evidence>
<dbReference type="Proteomes" id="UP000231070">
    <property type="component" value="Unassembled WGS sequence"/>
</dbReference>
<reference evidence="6 7" key="1">
    <citation type="submission" date="2017-08" db="EMBL/GenBank/DDBJ databases">
        <title>Pleomorphomonas carboxidotrophicus sp. nov., a new mesophilic hydrogenogenic carboxidotroph.</title>
        <authorList>
            <person name="Esquivel-Elizondo S."/>
            <person name="Krajmalnik-Brown R."/>
            <person name="Maldonado J."/>
        </authorList>
    </citation>
    <scope>NUCLEOTIDE SEQUENCE [LARGE SCALE GENOMIC DNA]</scope>
    <source>
        <strain evidence="6 7">SVCO-16</strain>
    </source>
</reference>
<evidence type="ECO:0000259" key="5">
    <source>
        <dbReference type="Pfam" id="PF19906"/>
    </source>
</evidence>
<evidence type="ECO:0000313" key="6">
    <source>
        <dbReference type="EMBL" id="PIP00496.1"/>
    </source>
</evidence>
<sequence>MLGKQFIELDRDRDGVTDHVAIPVFNQFLHPNHPLGWIRKLDVAIDGKSVPPERMAFVVRDQWIAFEHLASITDIWWYMHEEARIVIKGPPIPAGEHQVTCTFAVSLHVHTPNIDRDDCWPSLEQTITATLIAGTL</sequence>
<name>A0A2G9X0N0_9HYPH</name>
<evidence type="ECO:0000256" key="4">
    <source>
        <dbReference type="ARBA" id="ARBA00047208"/>
    </source>
</evidence>
<keyword evidence="7" id="KW-1185">Reference proteome</keyword>
<keyword evidence="2" id="KW-0119">Carbohydrate metabolism</keyword>
<dbReference type="OrthoDB" id="8451786at2"/>
<proteinExistence type="inferred from homology"/>
<evidence type="ECO:0000256" key="2">
    <source>
        <dbReference type="ARBA" id="ARBA00023277"/>
    </source>
</evidence>
<organism evidence="6 7">
    <name type="scientific">Pleomorphomonas carboxyditropha</name>
    <dbReference type="NCBI Taxonomy" id="2023338"/>
    <lineage>
        <taxon>Bacteria</taxon>
        <taxon>Pseudomonadati</taxon>
        <taxon>Pseudomonadota</taxon>
        <taxon>Alphaproteobacteria</taxon>
        <taxon>Hyphomicrobiales</taxon>
        <taxon>Pleomorphomonadaceae</taxon>
        <taxon>Pleomorphomonas</taxon>
    </lineage>
</organism>
<evidence type="ECO:0000256" key="1">
    <source>
        <dbReference type="ARBA" id="ARBA00023239"/>
    </source>
</evidence>
<keyword evidence="1" id="KW-0456">Lyase</keyword>
<protein>
    <recommendedName>
        <fullName evidence="4">C-deglycosylation enzyme beta subunit</fullName>
    </recommendedName>
</protein>
<evidence type="ECO:0000256" key="3">
    <source>
        <dbReference type="ARBA" id="ARBA00046336"/>
    </source>
</evidence>
<dbReference type="GO" id="GO:0016829">
    <property type="term" value="F:lyase activity"/>
    <property type="evidence" value="ECO:0007669"/>
    <property type="project" value="UniProtKB-KW"/>
</dbReference>
<accession>A0A2G9X0N0</accession>
<comment type="caution">
    <text evidence="6">The sequence shown here is derived from an EMBL/GenBank/DDBJ whole genome shotgun (WGS) entry which is preliminary data.</text>
</comment>
<dbReference type="EMBL" id="NQVN01000002">
    <property type="protein sequence ID" value="PIP00496.1"/>
    <property type="molecule type" value="Genomic_DNA"/>
</dbReference>